<dbReference type="CDD" id="cd03025">
    <property type="entry name" value="DsbA_FrnE_like"/>
    <property type="match status" value="1"/>
</dbReference>
<gene>
    <name evidence="1" type="ORF">SAMN04488522_101837</name>
</gene>
<evidence type="ECO:0000313" key="2">
    <source>
        <dbReference type="Proteomes" id="UP000184287"/>
    </source>
</evidence>
<dbReference type="Gene3D" id="1.10.472.60">
    <property type="entry name" value="putative protein disulfide isomerase domain"/>
    <property type="match status" value="1"/>
</dbReference>
<evidence type="ECO:0000313" key="1">
    <source>
        <dbReference type="EMBL" id="SHE65872.1"/>
    </source>
</evidence>
<proteinExistence type="predicted"/>
<dbReference type="InterPro" id="IPR036249">
    <property type="entry name" value="Thioredoxin-like_sf"/>
</dbReference>
<keyword evidence="2" id="KW-1185">Reference proteome</keyword>
<dbReference type="EMBL" id="FQUQ01000001">
    <property type="protein sequence ID" value="SHE65872.1"/>
    <property type="molecule type" value="Genomic_DNA"/>
</dbReference>
<dbReference type="Gene3D" id="3.40.30.10">
    <property type="entry name" value="Glutaredoxin"/>
    <property type="match status" value="1"/>
</dbReference>
<dbReference type="STRING" id="288992.SAMN04488522_101837"/>
<accession>A0A1M4VA91</accession>
<dbReference type="AlphaFoldDB" id="A0A1M4VA91"/>
<dbReference type="SUPFAM" id="SSF52833">
    <property type="entry name" value="Thioredoxin-like"/>
    <property type="match status" value="1"/>
</dbReference>
<organism evidence="1 2">
    <name type="scientific">Pedobacter caeni</name>
    <dbReference type="NCBI Taxonomy" id="288992"/>
    <lineage>
        <taxon>Bacteria</taxon>
        <taxon>Pseudomonadati</taxon>
        <taxon>Bacteroidota</taxon>
        <taxon>Sphingobacteriia</taxon>
        <taxon>Sphingobacteriales</taxon>
        <taxon>Sphingobacteriaceae</taxon>
        <taxon>Pedobacter</taxon>
    </lineage>
</organism>
<reference evidence="2" key="1">
    <citation type="submission" date="2016-11" db="EMBL/GenBank/DDBJ databases">
        <authorList>
            <person name="Varghese N."/>
            <person name="Submissions S."/>
        </authorList>
    </citation>
    <scope>NUCLEOTIDE SEQUENCE [LARGE SCALE GENOMIC DNA]</scope>
    <source>
        <strain evidence="2">DSM 16990</strain>
    </source>
</reference>
<protein>
    <recommendedName>
        <fullName evidence="3">DSBA-like thioredoxin domain-containing protein</fullName>
    </recommendedName>
</protein>
<name>A0A1M4VA91_9SPHI</name>
<dbReference type="RefSeq" id="WP_200800879.1">
    <property type="nucleotide sequence ID" value="NZ_FQUQ01000001.1"/>
</dbReference>
<sequence>MKLIYVMDPLCGWCYGNYRNTLQTAENYKDIPFEIIPGGMWAGANVRKQSKQMAAYFIKHDEQIAKLTGTAFGEDYFKFINAQEVLLDSEIPSRAIVTVQEFWPEKNVTFAAAVQKERYFYGKDLNLDLTYQEILDSLGIDKEVFFKHFHSVEMKAATQAAFAKAADYAMSYPTLLLDTGSELLLIEQGYSSLEEISNRIESHLSVQ</sequence>
<evidence type="ECO:0008006" key="3">
    <source>
        <dbReference type="Google" id="ProtNLM"/>
    </source>
</evidence>
<dbReference type="Proteomes" id="UP000184287">
    <property type="component" value="Unassembled WGS sequence"/>
</dbReference>